<feature type="chain" id="PRO_5004870525" description="Lipoprotein" evidence="1">
    <location>
        <begin position="22"/>
        <end position="228"/>
    </location>
</feature>
<evidence type="ECO:0008006" key="3">
    <source>
        <dbReference type="Google" id="ProtNLM"/>
    </source>
</evidence>
<evidence type="ECO:0000313" key="2">
    <source>
        <dbReference type="EMBL" id="AGH14089.1"/>
    </source>
</evidence>
<organism evidence="2">
    <name type="scientific">Prevotella sp. Sc00044</name>
    <dbReference type="NCBI Taxonomy" id="1231730"/>
    <lineage>
        <taxon>Bacteria</taxon>
        <taxon>Pseudomonadati</taxon>
        <taxon>Bacteroidota</taxon>
        <taxon>Bacteroidia</taxon>
        <taxon>Bacteroidales</taxon>
        <taxon>Prevotellaceae</taxon>
        <taxon>Prevotella</taxon>
    </lineage>
</organism>
<evidence type="ECO:0000256" key="1">
    <source>
        <dbReference type="SAM" id="SignalP"/>
    </source>
</evidence>
<feature type="signal peptide" evidence="1">
    <location>
        <begin position="1"/>
        <end position="21"/>
    </location>
</feature>
<accession>W5QT18</accession>
<name>W5QT18_9BACT</name>
<dbReference type="EMBL" id="JX424626">
    <property type="protein sequence ID" value="AGH14089.1"/>
    <property type="molecule type" value="Genomic_DNA"/>
</dbReference>
<reference evidence="2" key="1">
    <citation type="journal article" date="2014" name="J. Ind. Microbiol. Biotechnol.">
        <title>Analysis of the bovine rumen microbiome reveals a diversity of Sus-like polysaccharide utilization loci from the bacterial phylum Bacteroidetes.</title>
        <authorList>
            <person name="Rosewarne C.P."/>
            <person name="Pope P.B."/>
            <person name="Cheung J.L."/>
            <person name="Morrison M."/>
        </authorList>
    </citation>
    <scope>NUCLEOTIDE SEQUENCE</scope>
    <source>
        <strain evidence="2">Sc00044</strain>
    </source>
</reference>
<protein>
    <recommendedName>
        <fullName evidence="3">Lipoprotein</fullName>
    </recommendedName>
</protein>
<dbReference type="AlphaFoldDB" id="W5QT18"/>
<sequence>MKRLFPLLIVLATLLSCNPGSDELNAGNQQLNPTEVPTLDYSFKGVWTVDNVKGDETYTRVATNYMGNNYVACEAYPFAAIMDKFLPEVKVAKFTANAPYGSTPSAEEELWMQTMMNHDSNRCLESFLAVPYRCIGYSEQSIYLEMMPSVTYGTIYLPFVVTKEDGTLMAVVLTIAPTESTALLDRNGTSFTNILTVTQIETIIDGQSEVKTLSPMMQLKFTSIERVK</sequence>
<keyword evidence="1" id="KW-0732">Signal</keyword>
<dbReference type="PROSITE" id="PS51257">
    <property type="entry name" value="PROKAR_LIPOPROTEIN"/>
    <property type="match status" value="1"/>
</dbReference>
<proteinExistence type="predicted"/>